<proteinExistence type="predicted"/>
<gene>
    <name evidence="1" type="ORF">C8P67_11429</name>
</gene>
<name>A0A3E0E5A7_9FLAO</name>
<accession>A0A3E0E5A7</accession>
<evidence type="ECO:0000313" key="2">
    <source>
        <dbReference type="Proteomes" id="UP000257136"/>
    </source>
</evidence>
<dbReference type="InterPro" id="IPR046219">
    <property type="entry name" value="DUF6252"/>
</dbReference>
<sequence length="158" mass="17441">MNRIFSVIVLLLVMTSCEDEVKFNNPAVQGLKENVLWKATLFTAVQAPDGSLVIEAFQKNDILTLKTQSTAVKTYLLGDDDVNRATLAEKEGDIVTDFSTGENIGDGQIVITELDAVNHTITGEFMFNAKNESEDPLAKPNVNFKKGIFYKVPITIEK</sequence>
<dbReference type="PROSITE" id="PS51257">
    <property type="entry name" value="PROKAR_LIPOPROTEIN"/>
    <property type="match status" value="1"/>
</dbReference>
<evidence type="ECO:0000313" key="1">
    <source>
        <dbReference type="EMBL" id="REG92933.1"/>
    </source>
</evidence>
<protein>
    <submittedName>
        <fullName evidence="1">Uncharacterized protein</fullName>
    </submittedName>
</protein>
<dbReference type="RefSeq" id="WP_147298258.1">
    <property type="nucleotide sequence ID" value="NZ_QUNI01000014.1"/>
</dbReference>
<dbReference type="OrthoDB" id="1448607at2"/>
<comment type="caution">
    <text evidence="1">The sequence shown here is derived from an EMBL/GenBank/DDBJ whole genome shotgun (WGS) entry which is preliminary data.</text>
</comment>
<keyword evidence="2" id="KW-1185">Reference proteome</keyword>
<dbReference type="Pfam" id="PF19765">
    <property type="entry name" value="DUF6252"/>
    <property type="match status" value="1"/>
</dbReference>
<dbReference type="AlphaFoldDB" id="A0A3E0E5A7"/>
<reference evidence="1 2" key="1">
    <citation type="submission" date="2018-08" db="EMBL/GenBank/DDBJ databases">
        <title>Genomic Encyclopedia of Archaeal and Bacterial Type Strains, Phase II (KMG-II): from individual species to whole genera.</title>
        <authorList>
            <person name="Goeker M."/>
        </authorList>
    </citation>
    <scope>NUCLEOTIDE SEQUENCE [LARGE SCALE GENOMIC DNA]</scope>
    <source>
        <strain evidence="1 2">DSM 100880</strain>
    </source>
</reference>
<dbReference type="Proteomes" id="UP000257136">
    <property type="component" value="Unassembled WGS sequence"/>
</dbReference>
<organism evidence="1 2">
    <name type="scientific">Flavobacterium aquicola</name>
    <dbReference type="NCBI Taxonomy" id="1682742"/>
    <lineage>
        <taxon>Bacteria</taxon>
        <taxon>Pseudomonadati</taxon>
        <taxon>Bacteroidota</taxon>
        <taxon>Flavobacteriia</taxon>
        <taxon>Flavobacteriales</taxon>
        <taxon>Flavobacteriaceae</taxon>
        <taxon>Flavobacterium</taxon>
    </lineage>
</organism>
<dbReference type="EMBL" id="QUNI01000014">
    <property type="protein sequence ID" value="REG92933.1"/>
    <property type="molecule type" value="Genomic_DNA"/>
</dbReference>